<name>K1LCW6_9LACT</name>
<organism evidence="1 2">
    <name type="scientific">Facklamia hominis CCUG 36813</name>
    <dbReference type="NCBI Taxonomy" id="883111"/>
    <lineage>
        <taxon>Bacteria</taxon>
        <taxon>Bacillati</taxon>
        <taxon>Bacillota</taxon>
        <taxon>Bacilli</taxon>
        <taxon>Lactobacillales</taxon>
        <taxon>Aerococcaceae</taxon>
        <taxon>Facklamia</taxon>
    </lineage>
</organism>
<dbReference type="InterPro" id="IPR006523">
    <property type="entry name" value="RinA"/>
</dbReference>
<dbReference type="HOGENOM" id="CLU_129884_4_0_9"/>
<dbReference type="EMBL" id="AGZD01000007">
    <property type="protein sequence ID" value="EKB54480.1"/>
    <property type="molecule type" value="Genomic_DNA"/>
</dbReference>
<accession>K1LCW6</accession>
<evidence type="ECO:0000313" key="1">
    <source>
        <dbReference type="EMBL" id="EKB54480.1"/>
    </source>
</evidence>
<keyword evidence="2" id="KW-1185">Reference proteome</keyword>
<dbReference type="AlphaFoldDB" id="K1LCW6"/>
<gene>
    <name evidence="1" type="ORF">HMPREF9706_00670</name>
</gene>
<proteinExistence type="predicted"/>
<comment type="caution">
    <text evidence="1">The sequence shown here is derived from an EMBL/GenBank/DDBJ whole genome shotgun (WGS) entry which is preliminary data.</text>
</comment>
<dbReference type="STRING" id="883111.HMPREF9706_00670"/>
<protein>
    <submittedName>
        <fullName evidence="1">RinA family phage transcriptional regulator</fullName>
    </submittedName>
</protein>
<dbReference type="NCBIfam" id="TIGR01636">
    <property type="entry name" value="phage_rinA"/>
    <property type="match status" value="1"/>
</dbReference>
<dbReference type="RefSeq" id="WP_006907990.1">
    <property type="nucleotide sequence ID" value="NZ_JH932292.1"/>
</dbReference>
<evidence type="ECO:0000313" key="2">
    <source>
        <dbReference type="Proteomes" id="UP000004465"/>
    </source>
</evidence>
<sequence>MTVKLRSGTYKYIESILRSYHDYEQYIYLREQELLNPHKDCDTNVGGGRGNAISDPTRIKASRLVEDRKVQVLKAEKQAVEKALASVDDVSKEIIVLWYLKKPRLVTWDGVANKVHLSRSQCIRRRDNFISLIADELGLK</sequence>
<dbReference type="Proteomes" id="UP000004465">
    <property type="component" value="Unassembled WGS sequence"/>
</dbReference>
<reference evidence="1 2" key="1">
    <citation type="submission" date="2012-07" db="EMBL/GenBank/DDBJ databases">
        <title>The Genome Sequence of Facklamia hominis CCUG 36813.</title>
        <authorList>
            <consortium name="The Broad Institute Genome Sequencing Platform"/>
            <person name="Earl A."/>
            <person name="Ward D."/>
            <person name="Feldgarden M."/>
            <person name="Gevers D."/>
            <person name="Huys G."/>
            <person name="Walker B."/>
            <person name="Young S.K."/>
            <person name="Zeng Q."/>
            <person name="Gargeya S."/>
            <person name="Fitzgerald M."/>
            <person name="Haas B."/>
            <person name="Abouelleil A."/>
            <person name="Alvarado L."/>
            <person name="Arachchi H.M."/>
            <person name="Berlin A.M."/>
            <person name="Chapman S.B."/>
            <person name="Goldberg J."/>
            <person name="Griggs A."/>
            <person name="Gujja S."/>
            <person name="Hansen M."/>
            <person name="Howarth C."/>
            <person name="Imamovic A."/>
            <person name="Larimer J."/>
            <person name="McCowen C."/>
            <person name="Montmayeur A."/>
            <person name="Murphy C."/>
            <person name="Neiman D."/>
            <person name="Pearson M."/>
            <person name="Priest M."/>
            <person name="Roberts A."/>
            <person name="Saif S."/>
            <person name="Shea T."/>
            <person name="Sisk P."/>
            <person name="Sykes S."/>
            <person name="Wortman J."/>
            <person name="Nusbaum C."/>
            <person name="Birren B."/>
        </authorList>
    </citation>
    <scope>NUCLEOTIDE SEQUENCE [LARGE SCALE GENOMIC DNA]</scope>
    <source>
        <strain evidence="1 2">CCUG 36813</strain>
    </source>
</reference>
<dbReference type="PATRIC" id="fig|883111.3.peg.674"/>